<evidence type="ECO:0000313" key="1">
    <source>
        <dbReference type="EMBL" id="RTG86835.1"/>
    </source>
</evidence>
<dbReference type="AlphaFoldDB" id="A0A430QGL7"/>
<reference evidence="1 2" key="1">
    <citation type="journal article" date="2019" name="PLoS Pathog.">
        <title>Genome sequence of the bovine parasite Schistosoma bovis Tanzania.</title>
        <authorList>
            <person name="Oey H."/>
            <person name="Zakrzewski M."/>
            <person name="Gobert G."/>
            <person name="Gravermann K."/>
            <person name="Stoye J."/>
            <person name="Jones M."/>
            <person name="Mcmanus D."/>
            <person name="Krause L."/>
        </authorList>
    </citation>
    <scope>NUCLEOTIDE SEQUENCE [LARGE SCALE GENOMIC DNA]</scope>
    <source>
        <strain evidence="1 2">TAN1997</strain>
    </source>
</reference>
<name>A0A430QGL7_SCHBO</name>
<sequence>MILLWVSAFLVHLALILYIALPLIVEKFPAFCRRLVFKTHSKHILPSNNEEISATDSRSYEEIMNSLPNDLPVFIYFHGNSKSRAIPWRSLIIAQLDNRFVLCILFVNRVVGCLMDHLNKEHDSLPNIRLPKGIILDAPFTCLTDVIHHRIFMKPYQLMPTLQERFVSAMNKVKLSFNTQSNLINCPIPIVILHAEDDAVVPFTLGKKVIIITISFDKILNEFIFLC</sequence>
<organism evidence="1 2">
    <name type="scientific">Schistosoma bovis</name>
    <name type="common">Blood fluke</name>
    <dbReference type="NCBI Taxonomy" id="6184"/>
    <lineage>
        <taxon>Eukaryota</taxon>
        <taxon>Metazoa</taxon>
        <taxon>Spiralia</taxon>
        <taxon>Lophotrochozoa</taxon>
        <taxon>Platyhelminthes</taxon>
        <taxon>Trematoda</taxon>
        <taxon>Digenea</taxon>
        <taxon>Strigeidida</taxon>
        <taxon>Schistosomatoidea</taxon>
        <taxon>Schistosomatidae</taxon>
        <taxon>Schistosoma</taxon>
    </lineage>
</organism>
<gene>
    <name evidence="1" type="ORF">DC041_0000368</name>
</gene>
<dbReference type="InterPro" id="IPR029058">
    <property type="entry name" value="AB_hydrolase_fold"/>
</dbReference>
<keyword evidence="2" id="KW-1185">Reference proteome</keyword>
<dbReference type="Proteomes" id="UP000290809">
    <property type="component" value="Unassembled WGS sequence"/>
</dbReference>
<evidence type="ECO:0000313" key="2">
    <source>
        <dbReference type="Proteomes" id="UP000290809"/>
    </source>
</evidence>
<accession>A0A430QGL7</accession>
<dbReference type="EMBL" id="QMKO01001753">
    <property type="protein sequence ID" value="RTG86835.1"/>
    <property type="molecule type" value="Genomic_DNA"/>
</dbReference>
<dbReference type="SUPFAM" id="SSF53474">
    <property type="entry name" value="alpha/beta-Hydrolases"/>
    <property type="match status" value="1"/>
</dbReference>
<dbReference type="STRING" id="6184.A0A430QGL7"/>
<proteinExistence type="predicted"/>
<keyword evidence="1" id="KW-0378">Hydrolase</keyword>
<dbReference type="GO" id="GO:0016787">
    <property type="term" value="F:hydrolase activity"/>
    <property type="evidence" value="ECO:0007669"/>
    <property type="project" value="UniProtKB-KW"/>
</dbReference>
<comment type="caution">
    <text evidence="1">The sequence shown here is derived from an EMBL/GenBank/DDBJ whole genome shotgun (WGS) entry which is preliminary data.</text>
</comment>
<protein>
    <submittedName>
        <fullName evidence="1">Abhydrolase domain-containing protein 12</fullName>
    </submittedName>
</protein>